<protein>
    <recommendedName>
        <fullName evidence="3">Transcriptional regulator, AbiEi antitoxin, Type IV TA system</fullName>
    </recommendedName>
</protein>
<dbReference type="eggNOG" id="COG5340">
    <property type="taxonomic scope" value="Bacteria"/>
</dbReference>
<sequence>MFDDAGAPLPADIEMSAPATIRSRLIHRPDALSNGLNSDDIRRKVARGEWQIVRPGVYLPVSQLLSITARQRHLMQIDAELPHTSPDAVVSHLSAACELGIDLLRIPGRRVQVTIPTAASGHRRPLLHTSRAAIDDDERELRRGHQVTGPARTLVDIARTNRFDDALVAADSALHQGLVSKAELLAATDRAPRRAGMRQARRVMLFADGGAESVGESLSRLLIARAALPTPQIQFPVPSGDGHGRAVCDFGWPEFATVGEFDGAEKYGRLLGPGERPGDAVFAEKVREDRIRDAGLVVVRWTWSDLDDPAHLADRIRRALHRGAAQDRPGAAPRR</sequence>
<dbReference type="STRING" id="479431.Namu_1355"/>
<name>C8XEA0_NAKMY</name>
<dbReference type="HOGENOM" id="CLU_052626_4_1_11"/>
<dbReference type="Proteomes" id="UP000002218">
    <property type="component" value="Chromosome"/>
</dbReference>
<accession>C8XEA0</accession>
<evidence type="ECO:0000313" key="1">
    <source>
        <dbReference type="EMBL" id="ACV77758.1"/>
    </source>
</evidence>
<dbReference type="AlphaFoldDB" id="C8XEA0"/>
<reference evidence="1 2" key="2">
    <citation type="journal article" date="2010" name="Stand. Genomic Sci.">
        <title>Complete genome sequence of Nakamurella multipartita type strain (Y-104).</title>
        <authorList>
            <person name="Tice H."/>
            <person name="Mayilraj S."/>
            <person name="Sims D."/>
            <person name="Lapidus A."/>
            <person name="Nolan M."/>
            <person name="Lucas S."/>
            <person name="Glavina Del Rio T."/>
            <person name="Copeland A."/>
            <person name="Cheng J.F."/>
            <person name="Meincke L."/>
            <person name="Bruce D."/>
            <person name="Goodwin L."/>
            <person name="Pitluck S."/>
            <person name="Ivanova N."/>
            <person name="Mavromatis K."/>
            <person name="Ovchinnikova G."/>
            <person name="Pati A."/>
            <person name="Chen A."/>
            <person name="Palaniappan K."/>
            <person name="Land M."/>
            <person name="Hauser L."/>
            <person name="Chang Y.J."/>
            <person name="Jeffries C.D."/>
            <person name="Detter J.C."/>
            <person name="Brettin T."/>
            <person name="Rohde M."/>
            <person name="Goker M."/>
            <person name="Bristow J."/>
            <person name="Eisen J.A."/>
            <person name="Markowitz V."/>
            <person name="Hugenholtz P."/>
            <person name="Kyrpides N.C."/>
            <person name="Klenk H.P."/>
            <person name="Chen F."/>
        </authorList>
    </citation>
    <scope>NUCLEOTIDE SEQUENCE [LARGE SCALE GENOMIC DNA]</scope>
    <source>
        <strain evidence="2">ATCC 700099 / DSM 44233 / CIP 104796 / JCM 9543 / NBRC 105858 / Y-104</strain>
    </source>
</reference>
<evidence type="ECO:0000313" key="2">
    <source>
        <dbReference type="Proteomes" id="UP000002218"/>
    </source>
</evidence>
<keyword evidence="2" id="KW-1185">Reference proteome</keyword>
<dbReference type="InParanoid" id="C8XEA0"/>
<dbReference type="RefSeq" id="WP_015746665.1">
    <property type="nucleotide sequence ID" value="NC_013235.1"/>
</dbReference>
<dbReference type="EMBL" id="CP001737">
    <property type="protein sequence ID" value="ACV77758.1"/>
    <property type="molecule type" value="Genomic_DNA"/>
</dbReference>
<reference evidence="2" key="1">
    <citation type="submission" date="2009-09" db="EMBL/GenBank/DDBJ databases">
        <title>The complete genome of Nakamurella multipartita DSM 44233.</title>
        <authorList>
            <consortium name="US DOE Joint Genome Institute (JGI-PGF)"/>
            <person name="Lucas S."/>
            <person name="Copeland A."/>
            <person name="Lapidus A."/>
            <person name="Glavina del Rio T."/>
            <person name="Dalin E."/>
            <person name="Tice H."/>
            <person name="Bruce D."/>
            <person name="Goodwin L."/>
            <person name="Pitluck S."/>
            <person name="Kyrpides N."/>
            <person name="Mavromatis K."/>
            <person name="Ivanova N."/>
            <person name="Ovchinnikova G."/>
            <person name="Sims D."/>
            <person name="Meincke L."/>
            <person name="Brettin T."/>
            <person name="Detter J.C."/>
            <person name="Han C."/>
            <person name="Larimer F."/>
            <person name="Land M."/>
            <person name="Hauser L."/>
            <person name="Markowitz V."/>
            <person name="Cheng J.-F."/>
            <person name="Hugenholtz P."/>
            <person name="Woyke T."/>
            <person name="Wu D."/>
            <person name="Klenk H.-P."/>
            <person name="Eisen J.A."/>
        </authorList>
    </citation>
    <scope>NUCLEOTIDE SEQUENCE [LARGE SCALE GENOMIC DNA]</scope>
    <source>
        <strain evidence="2">ATCC 700099 / DSM 44233 / CIP 104796 / JCM 9543 / NBRC 105858 / Y-104</strain>
    </source>
</reference>
<dbReference type="KEGG" id="nml:Namu_1355"/>
<gene>
    <name evidence="1" type="ordered locus">Namu_1355</name>
</gene>
<organism evidence="1 2">
    <name type="scientific">Nakamurella multipartita (strain ATCC 700099 / DSM 44233 / CIP 104796 / JCM 9543 / NBRC 105858 / Y-104)</name>
    <name type="common">Microsphaera multipartita</name>
    <dbReference type="NCBI Taxonomy" id="479431"/>
    <lineage>
        <taxon>Bacteria</taxon>
        <taxon>Bacillati</taxon>
        <taxon>Actinomycetota</taxon>
        <taxon>Actinomycetes</taxon>
        <taxon>Nakamurellales</taxon>
        <taxon>Nakamurellaceae</taxon>
        <taxon>Nakamurella</taxon>
    </lineage>
</organism>
<proteinExistence type="predicted"/>
<evidence type="ECO:0008006" key="3">
    <source>
        <dbReference type="Google" id="ProtNLM"/>
    </source>
</evidence>